<feature type="domain" description="VWFA" evidence="1">
    <location>
        <begin position="82"/>
        <end position="258"/>
    </location>
</feature>
<evidence type="ECO:0000259" key="1">
    <source>
        <dbReference type="SMART" id="SM00327"/>
    </source>
</evidence>
<dbReference type="SMART" id="SM00327">
    <property type="entry name" value="VWA"/>
    <property type="match status" value="1"/>
</dbReference>
<dbReference type="Proteomes" id="UP000772181">
    <property type="component" value="Unassembled WGS sequence"/>
</dbReference>
<dbReference type="InterPro" id="IPR036465">
    <property type="entry name" value="vWFA_dom_sf"/>
</dbReference>
<protein>
    <submittedName>
        <fullName evidence="2">DUF58 domain-containing protein</fullName>
    </submittedName>
</protein>
<dbReference type="InterPro" id="IPR002035">
    <property type="entry name" value="VWF_A"/>
</dbReference>
<evidence type="ECO:0000313" key="2">
    <source>
        <dbReference type="EMBL" id="MBI4596403.1"/>
    </source>
</evidence>
<dbReference type="Gene3D" id="3.40.50.410">
    <property type="entry name" value="von Willebrand factor, type A domain"/>
    <property type="match status" value="1"/>
</dbReference>
<sequence length="295" mass="33971">MNSKNGFQLLDPLVLAKLAKIILRARFVVDGLMTGMHKSPDKGRSVEFSQHRGYSFGDEIKSIDWRVFARSDKYYVKEYEAETNLKGYLVLDTSASMAYHSDGISKLDYGKQLAASLAYLMFKQRDAFGLVTFAETIRSNHPPRSTQVHLQEVLNELENIQPKGETSLGEILFNLAKNLKRRHLVILISDLLDDPKDVLDGLKHFRFKKHEVVVFHLLDRDELTFPFKNLTRFEGMEDLLKITVDPQAIRKEYLNEVESFVKTYKQGCRQEQIDYFLIDTATPLEKAITGFVSNR</sequence>
<dbReference type="AlphaFoldDB" id="A0A933GM23"/>
<dbReference type="Pfam" id="PF01882">
    <property type="entry name" value="DUF58"/>
    <property type="match status" value="1"/>
</dbReference>
<comment type="caution">
    <text evidence="2">The sequence shown here is derived from an EMBL/GenBank/DDBJ whole genome shotgun (WGS) entry which is preliminary data.</text>
</comment>
<dbReference type="PANTHER" id="PTHR33608:SF7">
    <property type="entry name" value="DUF58 DOMAIN-CONTAINING PROTEIN"/>
    <property type="match status" value="1"/>
</dbReference>
<reference evidence="2" key="1">
    <citation type="submission" date="2020-07" db="EMBL/GenBank/DDBJ databases">
        <title>Huge and variable diversity of episymbiotic CPR bacteria and DPANN archaea in groundwater ecosystems.</title>
        <authorList>
            <person name="He C.Y."/>
            <person name="Keren R."/>
            <person name="Whittaker M."/>
            <person name="Farag I.F."/>
            <person name="Doudna J."/>
            <person name="Cate J.H.D."/>
            <person name="Banfield J.F."/>
        </authorList>
    </citation>
    <scope>NUCLEOTIDE SEQUENCE</scope>
    <source>
        <strain evidence="2">NC_groundwater_1482_Ag_S-0.65um_47_24</strain>
    </source>
</reference>
<evidence type="ECO:0000313" key="3">
    <source>
        <dbReference type="Proteomes" id="UP000772181"/>
    </source>
</evidence>
<organism evidence="2 3">
    <name type="scientific">Tectimicrobiota bacterium</name>
    <dbReference type="NCBI Taxonomy" id="2528274"/>
    <lineage>
        <taxon>Bacteria</taxon>
        <taxon>Pseudomonadati</taxon>
        <taxon>Nitrospinota/Tectimicrobiota group</taxon>
        <taxon>Candidatus Tectimicrobiota</taxon>
    </lineage>
</organism>
<accession>A0A933GM23</accession>
<dbReference type="InterPro" id="IPR002881">
    <property type="entry name" value="DUF58"/>
</dbReference>
<proteinExistence type="predicted"/>
<dbReference type="CDD" id="cd00198">
    <property type="entry name" value="vWFA"/>
    <property type="match status" value="1"/>
</dbReference>
<dbReference type="SUPFAM" id="SSF53300">
    <property type="entry name" value="vWA-like"/>
    <property type="match status" value="1"/>
</dbReference>
<dbReference type="PANTHER" id="PTHR33608">
    <property type="entry name" value="BLL2464 PROTEIN"/>
    <property type="match status" value="1"/>
</dbReference>
<name>A0A933GM23_UNCTE</name>
<gene>
    <name evidence="2" type="ORF">HY730_08520</name>
</gene>
<dbReference type="EMBL" id="JACQWF010000375">
    <property type="protein sequence ID" value="MBI4596403.1"/>
    <property type="molecule type" value="Genomic_DNA"/>
</dbReference>